<reference evidence="1 2" key="1">
    <citation type="journal article" date="2023" name="bioRxiv">
        <title>Conserved and derived expression patterns and positive selection on dental genes reveal complex evolutionary context of ever-growing rodent molars.</title>
        <authorList>
            <person name="Calamari Z.T."/>
            <person name="Song A."/>
            <person name="Cohen E."/>
            <person name="Akter M."/>
            <person name="Roy R.D."/>
            <person name="Hallikas O."/>
            <person name="Christensen M.M."/>
            <person name="Li P."/>
            <person name="Marangoni P."/>
            <person name="Jernvall J."/>
            <person name="Klein O.D."/>
        </authorList>
    </citation>
    <scope>NUCLEOTIDE SEQUENCE [LARGE SCALE GENOMIC DNA]</scope>
    <source>
        <strain evidence="1">V071</strain>
    </source>
</reference>
<gene>
    <name evidence="1" type="ORF">U0070_000782</name>
</gene>
<dbReference type="AlphaFoldDB" id="A0AAW0I5S3"/>
<comment type="caution">
    <text evidence="1">The sequence shown here is derived from an EMBL/GenBank/DDBJ whole genome shotgun (WGS) entry which is preliminary data.</text>
</comment>
<evidence type="ECO:0000313" key="1">
    <source>
        <dbReference type="EMBL" id="KAK7809915.1"/>
    </source>
</evidence>
<keyword evidence="2" id="KW-1185">Reference proteome</keyword>
<dbReference type="Proteomes" id="UP001488838">
    <property type="component" value="Unassembled WGS sequence"/>
</dbReference>
<proteinExistence type="predicted"/>
<sequence>MSRDCTGPKLKLLLSAPYLAPLPLPDAPMSSSPAPTPSFRDRDCTLEGTTSNLWHEVVTVATANLACGDSGTLPLMDSSLCCWPQPWGSEKSLLPHHSCLLPSLCVRC</sequence>
<protein>
    <submittedName>
        <fullName evidence="1">Uncharacterized protein</fullName>
    </submittedName>
</protein>
<evidence type="ECO:0000313" key="2">
    <source>
        <dbReference type="Proteomes" id="UP001488838"/>
    </source>
</evidence>
<organism evidence="1 2">
    <name type="scientific">Myodes glareolus</name>
    <name type="common">Bank vole</name>
    <name type="synonym">Clethrionomys glareolus</name>
    <dbReference type="NCBI Taxonomy" id="447135"/>
    <lineage>
        <taxon>Eukaryota</taxon>
        <taxon>Metazoa</taxon>
        <taxon>Chordata</taxon>
        <taxon>Craniata</taxon>
        <taxon>Vertebrata</taxon>
        <taxon>Euteleostomi</taxon>
        <taxon>Mammalia</taxon>
        <taxon>Eutheria</taxon>
        <taxon>Euarchontoglires</taxon>
        <taxon>Glires</taxon>
        <taxon>Rodentia</taxon>
        <taxon>Myomorpha</taxon>
        <taxon>Muroidea</taxon>
        <taxon>Cricetidae</taxon>
        <taxon>Arvicolinae</taxon>
        <taxon>Myodes</taxon>
    </lineage>
</organism>
<dbReference type="EMBL" id="JBBHLL010000209">
    <property type="protein sequence ID" value="KAK7809915.1"/>
    <property type="molecule type" value="Genomic_DNA"/>
</dbReference>
<accession>A0AAW0I5S3</accession>
<name>A0AAW0I5S3_MYOGA</name>